<organism evidence="1 2">
    <name type="scientific">Lacrimispora amygdalina</name>
    <dbReference type="NCBI Taxonomy" id="253257"/>
    <lineage>
        <taxon>Bacteria</taxon>
        <taxon>Bacillati</taxon>
        <taxon>Bacillota</taxon>
        <taxon>Clostridia</taxon>
        <taxon>Lachnospirales</taxon>
        <taxon>Lachnospiraceae</taxon>
        <taxon>Lacrimispora</taxon>
    </lineage>
</organism>
<proteinExistence type="predicted"/>
<comment type="caution">
    <text evidence="1">The sequence shown here is derived from an EMBL/GenBank/DDBJ whole genome shotgun (WGS) entry which is preliminary data.</text>
</comment>
<dbReference type="Proteomes" id="UP001419084">
    <property type="component" value="Unassembled WGS sequence"/>
</dbReference>
<sequence>MEITKILACAGINVNEVDIYNAFHLKYSLTISKLKTEEMLPVYKYLLNVGSDYKIKDAFEKSCIEYAQELTWRTEFINLTKEI</sequence>
<reference evidence="1 2" key="1">
    <citation type="journal article" date="2024" name="Int. J. Syst. Evol. Microbiol.">
        <title>Lacrimispora brassicae sp. nov. isolated from fermented cabbage, and proposal of Clostridium indicum Gundawar et al. 2019 and Clostridium methoxybenzovorans Mechichi et al. 1999 as heterotypic synonyms of Lacrimispora amygdalina (Parshina et al. 2003) Haas and Blanchard 2020 and Lacrimispora indolis (McClung and McCoy 1957) Haas and Blanchard 2020, respectively.</title>
        <authorList>
            <person name="Kobayashi H."/>
            <person name="Tanizawa Y."/>
            <person name="Sakamoto M."/>
            <person name="Ohkuma M."/>
            <person name="Tohno M."/>
        </authorList>
    </citation>
    <scope>NUCLEOTIDE SEQUENCE [LARGE SCALE GENOMIC DNA]</scope>
    <source>
        <strain evidence="1 2">DSM 12857</strain>
    </source>
</reference>
<name>A0ABQ5M4G0_9FIRM</name>
<keyword evidence="2" id="KW-1185">Reference proteome</keyword>
<dbReference type="Gene3D" id="1.25.40.20">
    <property type="entry name" value="Ankyrin repeat-containing domain"/>
    <property type="match status" value="1"/>
</dbReference>
<protein>
    <submittedName>
        <fullName evidence="1">Uncharacterized protein</fullName>
    </submittedName>
</protein>
<gene>
    <name evidence="1" type="ORF">LAD12857_17300</name>
</gene>
<dbReference type="SUPFAM" id="SSF48403">
    <property type="entry name" value="Ankyrin repeat"/>
    <property type="match status" value="1"/>
</dbReference>
<evidence type="ECO:0000313" key="1">
    <source>
        <dbReference type="EMBL" id="GLB29807.1"/>
    </source>
</evidence>
<dbReference type="InterPro" id="IPR036770">
    <property type="entry name" value="Ankyrin_rpt-contain_sf"/>
</dbReference>
<evidence type="ECO:0000313" key="2">
    <source>
        <dbReference type="Proteomes" id="UP001419084"/>
    </source>
</evidence>
<dbReference type="EMBL" id="BRPJ01000031">
    <property type="protein sequence ID" value="GLB29807.1"/>
    <property type="molecule type" value="Genomic_DNA"/>
</dbReference>
<dbReference type="RefSeq" id="WP_346065066.1">
    <property type="nucleotide sequence ID" value="NZ_BRPJ01000031.1"/>
</dbReference>
<accession>A0ABQ5M4G0</accession>